<dbReference type="CDD" id="cd02908">
    <property type="entry name" value="Macro_OAADPr_deacetylase"/>
    <property type="match status" value="1"/>
</dbReference>
<dbReference type="InterPro" id="IPR002589">
    <property type="entry name" value="Macro_dom"/>
</dbReference>
<dbReference type="PROSITE" id="PS51154">
    <property type="entry name" value="MACRO"/>
    <property type="match status" value="1"/>
</dbReference>
<evidence type="ECO:0000313" key="3">
    <source>
        <dbReference type="Proteomes" id="UP000422764"/>
    </source>
</evidence>
<dbReference type="EMBL" id="CP046522">
    <property type="protein sequence ID" value="QGU94510.1"/>
    <property type="molecule type" value="Genomic_DNA"/>
</dbReference>
<dbReference type="PANTHER" id="PTHR11106:SF27">
    <property type="entry name" value="MACRO DOMAIN-CONTAINING PROTEIN"/>
    <property type="match status" value="1"/>
</dbReference>
<dbReference type="AlphaFoldDB" id="A0A6I6EQX5"/>
<feature type="domain" description="Macro" evidence="1">
    <location>
        <begin position="1"/>
        <end position="211"/>
    </location>
</feature>
<dbReference type="SMART" id="SM00506">
    <property type="entry name" value="A1pp"/>
    <property type="match status" value="1"/>
</dbReference>
<dbReference type="Proteomes" id="UP000422764">
    <property type="component" value="Chromosome"/>
</dbReference>
<sequence>MDRLEIIKGDITKLKFDAIVNSANKSLLRGGGVDGAIHRAAGRGLEEECKELNGCPTGEARITKSYDLIENHVYWIIHAVGPRWLGGNYNEEKLLEDAYKNSLELAINYKDIYLQQCDKILDTYINGVEEAKRDELRQEVMENAETYIKKHQIKTIAFPSISTGIYHFPLDKASDIALRTIEDFLKSNSTIEKVAIVCLDEKIYKAYINKN</sequence>
<dbReference type="InterPro" id="IPR043472">
    <property type="entry name" value="Macro_dom-like"/>
</dbReference>
<name>A0A6I6EQX5_9CLOT</name>
<reference evidence="2 3" key="1">
    <citation type="submission" date="2019-12" db="EMBL/GenBank/DDBJ databases">
        <title>Genome sequenceing of Clostridium bovifaecis.</title>
        <authorList>
            <person name="Yao Y."/>
        </authorList>
    </citation>
    <scope>NUCLEOTIDE SEQUENCE [LARGE SCALE GENOMIC DNA]</scope>
    <source>
        <strain evidence="2 3">BXX</strain>
    </source>
</reference>
<proteinExistence type="predicted"/>
<protein>
    <submittedName>
        <fullName evidence="2">Appr-1-p processing protein</fullName>
    </submittedName>
</protein>
<gene>
    <name evidence="2" type="ORF">GOM49_04810</name>
</gene>
<accession>A0A6I6EQX5</accession>
<dbReference type="PANTHER" id="PTHR11106">
    <property type="entry name" value="GANGLIOSIDE INDUCED DIFFERENTIATION ASSOCIATED PROTEIN 2-RELATED"/>
    <property type="match status" value="1"/>
</dbReference>
<dbReference type="SUPFAM" id="SSF52949">
    <property type="entry name" value="Macro domain-like"/>
    <property type="match status" value="1"/>
</dbReference>
<organism evidence="2 3">
    <name type="scientific">Clostridium bovifaecis</name>
    <dbReference type="NCBI Taxonomy" id="2184719"/>
    <lineage>
        <taxon>Bacteria</taxon>
        <taxon>Bacillati</taxon>
        <taxon>Bacillota</taxon>
        <taxon>Clostridia</taxon>
        <taxon>Eubacteriales</taxon>
        <taxon>Clostridiaceae</taxon>
        <taxon>Clostridium</taxon>
    </lineage>
</organism>
<dbReference type="Gene3D" id="3.40.220.10">
    <property type="entry name" value="Leucine Aminopeptidase, subunit E, domain 1"/>
    <property type="match status" value="2"/>
</dbReference>
<dbReference type="Pfam" id="PF01661">
    <property type="entry name" value="Macro"/>
    <property type="match status" value="2"/>
</dbReference>
<evidence type="ECO:0000259" key="1">
    <source>
        <dbReference type="PROSITE" id="PS51154"/>
    </source>
</evidence>
<keyword evidence="3" id="KW-1185">Reference proteome</keyword>
<evidence type="ECO:0000313" key="2">
    <source>
        <dbReference type="EMBL" id="QGU94510.1"/>
    </source>
</evidence>